<proteinExistence type="predicted"/>
<protein>
    <recommendedName>
        <fullName evidence="4">Transmembrane protein</fullName>
    </recommendedName>
</protein>
<keyword evidence="1" id="KW-0472">Membrane</keyword>
<evidence type="ECO:0000256" key="1">
    <source>
        <dbReference type="SAM" id="Phobius"/>
    </source>
</evidence>
<name>A0AAN8IDQ0_TRICO</name>
<feature type="transmembrane region" description="Helical" evidence="1">
    <location>
        <begin position="41"/>
        <end position="68"/>
    </location>
</feature>
<evidence type="ECO:0008006" key="4">
    <source>
        <dbReference type="Google" id="ProtNLM"/>
    </source>
</evidence>
<sequence>MYHRVCRPCPGGSNLKDFFCERIFSATASAPVGKFDCSVSIFAGSISFLVAVHALLCFFLIVFCCFLLSV</sequence>
<comment type="caution">
    <text evidence="2">The sequence shown here is derived from an EMBL/GenBank/DDBJ whole genome shotgun (WGS) entry which is preliminary data.</text>
</comment>
<dbReference type="AlphaFoldDB" id="A0AAN8IDQ0"/>
<organism evidence="2 3">
    <name type="scientific">Trichostrongylus colubriformis</name>
    <name type="common">Black scour worm</name>
    <dbReference type="NCBI Taxonomy" id="6319"/>
    <lineage>
        <taxon>Eukaryota</taxon>
        <taxon>Metazoa</taxon>
        <taxon>Ecdysozoa</taxon>
        <taxon>Nematoda</taxon>
        <taxon>Chromadorea</taxon>
        <taxon>Rhabditida</taxon>
        <taxon>Rhabditina</taxon>
        <taxon>Rhabditomorpha</taxon>
        <taxon>Strongyloidea</taxon>
        <taxon>Trichostrongylidae</taxon>
        <taxon>Trichostrongylus</taxon>
    </lineage>
</organism>
<dbReference type="Proteomes" id="UP001331761">
    <property type="component" value="Unassembled WGS sequence"/>
</dbReference>
<evidence type="ECO:0000313" key="3">
    <source>
        <dbReference type="Proteomes" id="UP001331761"/>
    </source>
</evidence>
<gene>
    <name evidence="2" type="ORF">GCK32_022589</name>
</gene>
<evidence type="ECO:0000313" key="2">
    <source>
        <dbReference type="EMBL" id="KAK5970739.1"/>
    </source>
</evidence>
<accession>A0AAN8IDQ0</accession>
<keyword evidence="1" id="KW-1133">Transmembrane helix</keyword>
<keyword evidence="3" id="KW-1185">Reference proteome</keyword>
<reference evidence="2 3" key="1">
    <citation type="submission" date="2019-10" db="EMBL/GenBank/DDBJ databases">
        <title>Assembly and Annotation for the nematode Trichostrongylus colubriformis.</title>
        <authorList>
            <person name="Martin J."/>
        </authorList>
    </citation>
    <scope>NUCLEOTIDE SEQUENCE [LARGE SCALE GENOMIC DNA]</scope>
    <source>
        <strain evidence="2">G859</strain>
        <tissue evidence="2">Whole worm</tissue>
    </source>
</reference>
<keyword evidence="1" id="KW-0812">Transmembrane</keyword>
<dbReference type="EMBL" id="WIXE01018653">
    <property type="protein sequence ID" value="KAK5970739.1"/>
    <property type="molecule type" value="Genomic_DNA"/>
</dbReference>